<dbReference type="GO" id="GO:0005739">
    <property type="term" value="C:mitochondrion"/>
    <property type="evidence" value="ECO:0007669"/>
    <property type="project" value="InterPro"/>
</dbReference>
<dbReference type="WBParaSite" id="SPAL_0000970700.1">
    <property type="protein sequence ID" value="SPAL_0000970700.1"/>
    <property type="gene ID" value="SPAL_0000970700"/>
</dbReference>
<dbReference type="Proteomes" id="UP000046392">
    <property type="component" value="Unplaced"/>
</dbReference>
<dbReference type="InterPro" id="IPR010313">
    <property type="entry name" value="Glycine_N-acyltransferase"/>
</dbReference>
<proteinExistence type="inferred from homology"/>
<protein>
    <recommendedName>
        <fullName evidence="1">Glycine N-acyltransferase-like protein</fullName>
        <ecNumber evidence="1">2.3.1.-</ecNumber>
    </recommendedName>
</protein>
<keyword evidence="2" id="KW-1185">Reference proteome</keyword>
<dbReference type="PANTHER" id="PTHR15298">
    <property type="entry name" value="L-COA N-ACYLTRANSFERASE-RELATED"/>
    <property type="match status" value="1"/>
</dbReference>
<keyword evidence="1" id="KW-0012">Acyltransferase</keyword>
<dbReference type="PANTHER" id="PTHR15298:SF1">
    <property type="entry name" value="GLYCINE N-ACYLTRANSFERASE-LIKE PROTEIN"/>
    <property type="match status" value="1"/>
</dbReference>
<dbReference type="SUPFAM" id="SSF55729">
    <property type="entry name" value="Acyl-CoA N-acyltransferases (Nat)"/>
    <property type="match status" value="1"/>
</dbReference>
<dbReference type="STRING" id="174720.A0A0N5BV41"/>
<dbReference type="GO" id="GO:0047961">
    <property type="term" value="F:glycine N-acyltransferase activity"/>
    <property type="evidence" value="ECO:0007669"/>
    <property type="project" value="InterPro"/>
</dbReference>
<keyword evidence="1" id="KW-0808">Transferase</keyword>
<accession>A0A0N5BV41</accession>
<name>A0A0N5BV41_STREA</name>
<comment type="similarity">
    <text evidence="1">Belongs to the glycine N-acyltransferase family.</text>
</comment>
<sequence length="293" mass="34781">MSLKKISSENFKCFLEKVNQFPNLLTIHHSIDTEIRGLFPCSTHYAFEGKWENETIYFVYRKNIYVTPFLFIASTANSMKSIDELEKIFQNFFDIFPEIKEESTFITIGIAFLTSTFNNWYAKYFNKESCLEYQTYLYYMNEKQKVKAKNFYFPLPKGYYFDENISDNDSLIINSTWKHAKKGDYEQTRAKLKYLPFACIKYKGEPVSFEMNDPSGFLNHQFTIEEHRRKGLGLAVELELSKKIANIERTPYKTVELFNKSVLENSNNSQYWTRWDDEDGNPVEFLFIPIFKN</sequence>
<evidence type="ECO:0000256" key="1">
    <source>
        <dbReference type="RuleBase" id="RU368002"/>
    </source>
</evidence>
<dbReference type="AlphaFoldDB" id="A0A0N5BV41"/>
<evidence type="ECO:0000313" key="2">
    <source>
        <dbReference type="Proteomes" id="UP000046392"/>
    </source>
</evidence>
<evidence type="ECO:0000313" key="3">
    <source>
        <dbReference type="WBParaSite" id="SPAL_0000970700.1"/>
    </source>
</evidence>
<reference evidence="3" key="1">
    <citation type="submission" date="2017-02" db="UniProtKB">
        <authorList>
            <consortium name="WormBaseParasite"/>
        </authorList>
    </citation>
    <scope>IDENTIFICATION</scope>
</reference>
<organism evidence="2 3">
    <name type="scientific">Strongyloides papillosus</name>
    <name type="common">Intestinal threadworm</name>
    <dbReference type="NCBI Taxonomy" id="174720"/>
    <lineage>
        <taxon>Eukaryota</taxon>
        <taxon>Metazoa</taxon>
        <taxon>Ecdysozoa</taxon>
        <taxon>Nematoda</taxon>
        <taxon>Chromadorea</taxon>
        <taxon>Rhabditida</taxon>
        <taxon>Tylenchina</taxon>
        <taxon>Panagrolaimomorpha</taxon>
        <taxon>Strongyloidoidea</taxon>
        <taxon>Strongyloididae</taxon>
        <taxon>Strongyloides</taxon>
    </lineage>
</organism>
<dbReference type="EC" id="2.3.1.-" evidence="1"/>
<dbReference type="InterPro" id="IPR016181">
    <property type="entry name" value="Acyl_CoA_acyltransferase"/>
</dbReference>
<dbReference type="Gene3D" id="3.40.630.30">
    <property type="match status" value="1"/>
</dbReference>